<dbReference type="AlphaFoldDB" id="A0A250KJ03"/>
<reference evidence="1 2" key="1">
    <citation type="submission" date="2017-05" db="EMBL/GenBank/DDBJ databases">
        <title>whole genome sequence of Prevotella melaninogenica GAI 07411.</title>
        <authorList>
            <person name="Kondo Y."/>
            <person name="Hoshino T."/>
        </authorList>
    </citation>
    <scope>NUCLEOTIDE SEQUENCE [LARGE SCALE GENOMIC DNA]</scope>
    <source>
        <strain evidence="1 2">GAI 07411</strain>
    </source>
</reference>
<name>A0A250KJ03_9BACT</name>
<evidence type="ECO:0000313" key="2">
    <source>
        <dbReference type="Proteomes" id="UP000267517"/>
    </source>
</evidence>
<gene>
    <name evidence="1" type="ORF">PMEL_200155</name>
</gene>
<protein>
    <submittedName>
        <fullName evidence="1">Uncharacterized protein</fullName>
    </submittedName>
</protein>
<sequence length="40" mass="4631">MYKDEQQFPISCLGGFTPTNALVKNTKVIELFCMYKQKSE</sequence>
<proteinExistence type="predicted"/>
<dbReference type="EMBL" id="AP018050">
    <property type="protein sequence ID" value="BBA29640.1"/>
    <property type="molecule type" value="Genomic_DNA"/>
</dbReference>
<dbReference type="Proteomes" id="UP000267517">
    <property type="component" value="Chromosome II"/>
</dbReference>
<accession>A0A250KJ03</accession>
<organism evidence="1 2">
    <name type="scientific">Prevotella melaninogenica</name>
    <dbReference type="NCBI Taxonomy" id="28132"/>
    <lineage>
        <taxon>Bacteria</taxon>
        <taxon>Pseudomonadati</taxon>
        <taxon>Bacteroidota</taxon>
        <taxon>Bacteroidia</taxon>
        <taxon>Bacteroidales</taxon>
        <taxon>Prevotellaceae</taxon>
        <taxon>Prevotella</taxon>
    </lineage>
</organism>
<evidence type="ECO:0000313" key="1">
    <source>
        <dbReference type="EMBL" id="BBA29640.1"/>
    </source>
</evidence>